<dbReference type="OrthoDB" id="9800361at2"/>
<evidence type="ECO:0000313" key="6">
    <source>
        <dbReference type="Proteomes" id="UP000243024"/>
    </source>
</evidence>
<keyword evidence="3 4" id="KW-0862">Zinc</keyword>
<gene>
    <name evidence="4" type="primary">hypA</name>
    <name evidence="5" type="ORF">SA87_11440</name>
</gene>
<feature type="binding site" evidence="4">
    <location>
        <position position="96"/>
    </location>
    <ligand>
        <name>Zn(2+)</name>
        <dbReference type="ChEBI" id="CHEBI:29105"/>
    </ligand>
</feature>
<reference evidence="5 6" key="1">
    <citation type="submission" date="2015-09" db="EMBL/GenBank/DDBJ databases">
        <title>Draft genome sequence of Hydrogenibacillus schlegelii DSM 2000.</title>
        <authorList>
            <person name="Hemp J."/>
        </authorList>
    </citation>
    <scope>NUCLEOTIDE SEQUENCE [LARGE SCALE GENOMIC DNA]</scope>
    <source>
        <strain evidence="5 6">MA 48</strain>
    </source>
</reference>
<dbReference type="PANTHER" id="PTHR34535">
    <property type="entry name" value="HYDROGENASE MATURATION FACTOR HYPA"/>
    <property type="match status" value="1"/>
</dbReference>
<dbReference type="PIRSF" id="PIRSF004761">
    <property type="entry name" value="Hydrgn_mat_HypA"/>
    <property type="match status" value="1"/>
</dbReference>
<evidence type="ECO:0000256" key="1">
    <source>
        <dbReference type="ARBA" id="ARBA00022596"/>
    </source>
</evidence>
<dbReference type="AlphaFoldDB" id="A0A132MGN4"/>
<comment type="function">
    <text evidence="4">Involved in the maturation of [NiFe] hydrogenases. Required for nickel insertion into the metal center of the hydrogenase.</text>
</comment>
<dbReference type="RefSeq" id="WP_066197634.1">
    <property type="nucleotide sequence ID" value="NZ_CBCSAS010000013.1"/>
</dbReference>
<comment type="caution">
    <text evidence="5">The sequence shown here is derived from an EMBL/GenBank/DDBJ whole genome shotgun (WGS) entry which is preliminary data.</text>
</comment>
<evidence type="ECO:0000256" key="4">
    <source>
        <dbReference type="HAMAP-Rule" id="MF_00213"/>
    </source>
</evidence>
<proteinExistence type="inferred from homology"/>
<evidence type="ECO:0000256" key="2">
    <source>
        <dbReference type="ARBA" id="ARBA00022723"/>
    </source>
</evidence>
<dbReference type="STRING" id="1484.SA87_11440"/>
<dbReference type="CDD" id="cd00350">
    <property type="entry name" value="rubredoxin_like"/>
    <property type="match status" value="1"/>
</dbReference>
<evidence type="ECO:0000313" key="5">
    <source>
        <dbReference type="EMBL" id="OAR05495.1"/>
    </source>
</evidence>
<dbReference type="GO" id="GO:0051604">
    <property type="term" value="P:protein maturation"/>
    <property type="evidence" value="ECO:0007669"/>
    <property type="project" value="InterPro"/>
</dbReference>
<dbReference type="GO" id="GO:0016151">
    <property type="term" value="F:nickel cation binding"/>
    <property type="evidence" value="ECO:0007669"/>
    <property type="project" value="UniProtKB-UniRule"/>
</dbReference>
<dbReference type="Gene3D" id="3.30.2320.80">
    <property type="match status" value="1"/>
</dbReference>
<sequence>MSHEVALMGDMLNLVAEDMQKRGLSKVKKLKLRVGTFSHSVPDALEMAFEIHKAMKAPILTEESTLEIEVEEARARCVICGHEYVPDHRVALCPNCGVPGGKLIAGDAIRILSYEGV</sequence>
<feature type="binding site" evidence="4">
    <location>
        <position position="77"/>
    </location>
    <ligand>
        <name>Zn(2+)</name>
        <dbReference type="ChEBI" id="CHEBI:29105"/>
    </ligand>
</feature>
<dbReference type="EMBL" id="JXBB01000001">
    <property type="protein sequence ID" value="OAR05495.1"/>
    <property type="molecule type" value="Genomic_DNA"/>
</dbReference>
<keyword evidence="6" id="KW-1185">Reference proteome</keyword>
<organism evidence="5 6">
    <name type="scientific">Hydrogenibacillus schlegelii</name>
    <name type="common">Bacillus schlegelii</name>
    <dbReference type="NCBI Taxonomy" id="1484"/>
    <lineage>
        <taxon>Bacteria</taxon>
        <taxon>Bacillati</taxon>
        <taxon>Bacillota</taxon>
        <taxon>Bacilli</taxon>
        <taxon>Bacillales</taxon>
        <taxon>Bacillales Family X. Incertae Sedis</taxon>
        <taxon>Hydrogenibacillus</taxon>
    </lineage>
</organism>
<name>A0A132MGN4_HYDSH</name>
<dbReference type="Proteomes" id="UP000243024">
    <property type="component" value="Unassembled WGS sequence"/>
</dbReference>
<feature type="binding site" evidence="4">
    <location>
        <position position="93"/>
    </location>
    <ligand>
        <name>Zn(2+)</name>
        <dbReference type="ChEBI" id="CHEBI:29105"/>
    </ligand>
</feature>
<dbReference type="GO" id="GO:0008270">
    <property type="term" value="F:zinc ion binding"/>
    <property type="evidence" value="ECO:0007669"/>
    <property type="project" value="UniProtKB-UniRule"/>
</dbReference>
<feature type="binding site" evidence="4">
    <location>
        <position position="3"/>
    </location>
    <ligand>
        <name>Ni(2+)</name>
        <dbReference type="ChEBI" id="CHEBI:49786"/>
    </ligand>
</feature>
<feature type="binding site" evidence="4">
    <location>
        <position position="80"/>
    </location>
    <ligand>
        <name>Zn(2+)</name>
        <dbReference type="ChEBI" id="CHEBI:29105"/>
    </ligand>
</feature>
<keyword evidence="1 4" id="KW-0533">Nickel</keyword>
<dbReference type="HAMAP" id="MF_00213">
    <property type="entry name" value="HypA_HybF"/>
    <property type="match status" value="1"/>
</dbReference>
<dbReference type="PANTHER" id="PTHR34535:SF3">
    <property type="entry name" value="HYDROGENASE MATURATION FACTOR HYPA"/>
    <property type="match status" value="1"/>
</dbReference>
<evidence type="ECO:0000256" key="3">
    <source>
        <dbReference type="ARBA" id="ARBA00022833"/>
    </source>
</evidence>
<dbReference type="Pfam" id="PF01155">
    <property type="entry name" value="HypA"/>
    <property type="match status" value="1"/>
</dbReference>
<accession>A0A132MGN4</accession>
<dbReference type="InterPro" id="IPR000688">
    <property type="entry name" value="HypA/HybF"/>
</dbReference>
<dbReference type="SUPFAM" id="SSF57802">
    <property type="entry name" value="Rubredoxin-like"/>
    <property type="match status" value="1"/>
</dbReference>
<comment type="similarity">
    <text evidence="4">Belongs to the HypA/HybF family.</text>
</comment>
<keyword evidence="2 4" id="KW-0479">Metal-binding</keyword>
<protein>
    <recommendedName>
        <fullName evidence="4">Hydrogenase maturation factor HypA</fullName>
    </recommendedName>
</protein>